<evidence type="ECO:0000256" key="1">
    <source>
        <dbReference type="ARBA" id="ARBA00022679"/>
    </source>
</evidence>
<sequence>MKAVILSAGYGSRLLPLTMEIPKCLVKVQGREILLQQLTALAEAGIEEAAVVVGYRHRQVRRFVAERALPLRVSTVFNPFWSVSNSIGSVWVARAHLLEPFCLLNGDTVFEQAVLSEALRQPPPGIGLVVEATRGHVLDDMRVAVAEGRVTAVAKDLDSARTTHRSLGVITSTGHDGAYARALETVIERDSGHAAYHHAIVAELAATVGVTAIEHHAGNWQEIDRPEDIDAWGVAQGTPA</sequence>
<comment type="caution">
    <text evidence="4">The sequence shown here is derived from an EMBL/GenBank/DDBJ whole genome shotgun (WGS) entry which is preliminary data.</text>
</comment>
<feature type="domain" description="Nucleotidyl transferase" evidence="3">
    <location>
        <begin position="2"/>
        <end position="120"/>
    </location>
</feature>
<evidence type="ECO:0000259" key="3">
    <source>
        <dbReference type="Pfam" id="PF00483"/>
    </source>
</evidence>
<dbReference type="OrthoDB" id="9814110at2"/>
<reference evidence="4 5" key="1">
    <citation type="submission" date="2019-01" db="EMBL/GenBank/DDBJ databases">
        <title>Sphingomonas mucosissima sp. nov. and Sphingomonas desiccabilis sp. nov., from biological soil crusts in the Colorado Plateau, USA.</title>
        <authorList>
            <person name="Zhu D."/>
        </authorList>
    </citation>
    <scope>NUCLEOTIDE SEQUENCE [LARGE SCALE GENOMIC DNA]</scope>
    <source>
        <strain evidence="4 5">CP1D</strain>
    </source>
</reference>
<dbReference type="InterPro" id="IPR029044">
    <property type="entry name" value="Nucleotide-diphossugar_trans"/>
</dbReference>
<gene>
    <name evidence="4" type="ORF">EO081_04400</name>
</gene>
<dbReference type="EMBL" id="SDPT01000001">
    <property type="protein sequence ID" value="RXZ34901.1"/>
    <property type="molecule type" value="Genomic_DNA"/>
</dbReference>
<keyword evidence="1 4" id="KW-0808">Transferase</keyword>
<dbReference type="SUPFAM" id="SSF53448">
    <property type="entry name" value="Nucleotide-diphospho-sugar transferases"/>
    <property type="match status" value="1"/>
</dbReference>
<dbReference type="RefSeq" id="WP_129340683.1">
    <property type="nucleotide sequence ID" value="NZ_JACIDD010000001.1"/>
</dbReference>
<organism evidence="4 5">
    <name type="scientific">Sphingomonas desiccabilis</name>
    <dbReference type="NCBI Taxonomy" id="429134"/>
    <lineage>
        <taxon>Bacteria</taxon>
        <taxon>Pseudomonadati</taxon>
        <taxon>Pseudomonadota</taxon>
        <taxon>Alphaproteobacteria</taxon>
        <taxon>Sphingomonadales</taxon>
        <taxon>Sphingomonadaceae</taxon>
        <taxon>Sphingomonas</taxon>
    </lineage>
</organism>
<accession>A0A4Q2J061</accession>
<keyword evidence="2 4" id="KW-0548">Nucleotidyltransferase</keyword>
<dbReference type="PANTHER" id="PTHR43584">
    <property type="entry name" value="NUCLEOTIDYL TRANSFERASE"/>
    <property type="match status" value="1"/>
</dbReference>
<keyword evidence="5" id="KW-1185">Reference proteome</keyword>
<name>A0A4Q2J061_9SPHN</name>
<dbReference type="GO" id="GO:0016779">
    <property type="term" value="F:nucleotidyltransferase activity"/>
    <property type="evidence" value="ECO:0007669"/>
    <property type="project" value="UniProtKB-KW"/>
</dbReference>
<protein>
    <submittedName>
        <fullName evidence="4">Phosphocholine cytidylyltransferase family protein</fullName>
    </submittedName>
</protein>
<dbReference type="Gene3D" id="3.90.550.10">
    <property type="entry name" value="Spore Coat Polysaccharide Biosynthesis Protein SpsA, Chain A"/>
    <property type="match status" value="1"/>
</dbReference>
<dbReference type="Pfam" id="PF00483">
    <property type="entry name" value="NTP_transferase"/>
    <property type="match status" value="1"/>
</dbReference>
<evidence type="ECO:0000313" key="5">
    <source>
        <dbReference type="Proteomes" id="UP000292347"/>
    </source>
</evidence>
<dbReference type="InterPro" id="IPR005835">
    <property type="entry name" value="NTP_transferase_dom"/>
</dbReference>
<dbReference type="InterPro" id="IPR050065">
    <property type="entry name" value="GlmU-like"/>
</dbReference>
<evidence type="ECO:0000313" key="4">
    <source>
        <dbReference type="EMBL" id="RXZ34901.1"/>
    </source>
</evidence>
<dbReference type="Proteomes" id="UP000292347">
    <property type="component" value="Unassembled WGS sequence"/>
</dbReference>
<dbReference type="PANTHER" id="PTHR43584:SF8">
    <property type="entry name" value="N-ACETYLMURAMATE ALPHA-1-PHOSPHATE URIDYLYLTRANSFERASE"/>
    <property type="match status" value="1"/>
</dbReference>
<proteinExistence type="predicted"/>
<evidence type="ECO:0000256" key="2">
    <source>
        <dbReference type="ARBA" id="ARBA00022695"/>
    </source>
</evidence>
<dbReference type="AlphaFoldDB" id="A0A4Q2J061"/>